<organism evidence="3 4">
    <name type="scientific">Nitritalea halalkaliphila LW7</name>
    <dbReference type="NCBI Taxonomy" id="1189621"/>
    <lineage>
        <taxon>Bacteria</taxon>
        <taxon>Pseudomonadati</taxon>
        <taxon>Bacteroidota</taxon>
        <taxon>Cytophagia</taxon>
        <taxon>Cytophagales</taxon>
        <taxon>Cyclobacteriaceae</taxon>
        <taxon>Nitritalea</taxon>
    </lineage>
</organism>
<dbReference type="PANTHER" id="PTHR12149:SF8">
    <property type="entry name" value="PROTEIN-RIBULOSAMINE 3-KINASE"/>
    <property type="match status" value="1"/>
</dbReference>
<evidence type="ECO:0000313" key="3">
    <source>
        <dbReference type="EMBL" id="EIM74869.1"/>
    </source>
</evidence>
<protein>
    <submittedName>
        <fullName evidence="3">Fructosamine/Ketosamine-3-kinase</fullName>
    </submittedName>
</protein>
<dbReference type="Proteomes" id="UP000005551">
    <property type="component" value="Unassembled WGS sequence"/>
</dbReference>
<keyword evidence="2 3" id="KW-0418">Kinase</keyword>
<dbReference type="STRING" id="1189621.A3SI_14824"/>
<evidence type="ECO:0000256" key="1">
    <source>
        <dbReference type="ARBA" id="ARBA00009460"/>
    </source>
</evidence>
<keyword evidence="2" id="KW-0808">Transferase</keyword>
<dbReference type="Gene3D" id="3.90.1200.10">
    <property type="match status" value="1"/>
</dbReference>
<evidence type="ECO:0000256" key="2">
    <source>
        <dbReference type="PIRNR" id="PIRNR006221"/>
    </source>
</evidence>
<dbReference type="Pfam" id="PF03881">
    <property type="entry name" value="Fructosamin_kin"/>
    <property type="match status" value="1"/>
</dbReference>
<sequence length="281" mass="31885">MWDSFDQEAFFQRVLLESFGKNEKILQQRLVAAGTLNQGIFLETESGAYFLKLNHSDNARLLVEEAASLKLLSAHCPLEVPAVHQVGQIEDQHYLLMDFIREGHPQADYWAELGEGLAALHMATRPTFGLERDNYIATIAQPNSATKNWSTFFIEQRLEPLAGKAFFDGHINASFLDRFRRLYPLLEELLPKERPALLHGDLWSGNVMKSATGRPVLIDPAAYYGHREMDLAFSQLFGGFDPRFYAAYTAVFPLEPGFEERRRYTTSIHCSCTCIYLAAVT</sequence>
<accession>I5BZ67</accession>
<dbReference type="InterPro" id="IPR011009">
    <property type="entry name" value="Kinase-like_dom_sf"/>
</dbReference>
<dbReference type="PIRSF" id="PIRSF006221">
    <property type="entry name" value="Ketosamine-3-kinase"/>
    <property type="match status" value="1"/>
</dbReference>
<dbReference type="AlphaFoldDB" id="I5BZ67"/>
<proteinExistence type="inferred from homology"/>
<dbReference type="SUPFAM" id="SSF56112">
    <property type="entry name" value="Protein kinase-like (PK-like)"/>
    <property type="match status" value="1"/>
</dbReference>
<dbReference type="PANTHER" id="PTHR12149">
    <property type="entry name" value="FRUCTOSAMINE 3 KINASE-RELATED PROTEIN"/>
    <property type="match status" value="1"/>
</dbReference>
<dbReference type="Gene3D" id="3.30.200.20">
    <property type="entry name" value="Phosphorylase Kinase, domain 1"/>
    <property type="match status" value="1"/>
</dbReference>
<reference evidence="3 4" key="1">
    <citation type="submission" date="2012-05" db="EMBL/GenBank/DDBJ databases">
        <title>Genome sequence of Nitritalea halalkaliphila LW7.</title>
        <authorList>
            <person name="Jangir P.K."/>
            <person name="Singh A."/>
            <person name="Shivaji S."/>
            <person name="Sharma R."/>
        </authorList>
    </citation>
    <scope>NUCLEOTIDE SEQUENCE [LARGE SCALE GENOMIC DNA]</scope>
    <source>
        <strain evidence="3 4">LW7</strain>
    </source>
</reference>
<dbReference type="GO" id="GO:0016301">
    <property type="term" value="F:kinase activity"/>
    <property type="evidence" value="ECO:0007669"/>
    <property type="project" value="UniProtKB-UniRule"/>
</dbReference>
<dbReference type="EMBL" id="AJYA01000037">
    <property type="protein sequence ID" value="EIM74869.1"/>
    <property type="molecule type" value="Genomic_DNA"/>
</dbReference>
<keyword evidence="4" id="KW-1185">Reference proteome</keyword>
<comment type="caution">
    <text evidence="3">The sequence shown here is derived from an EMBL/GenBank/DDBJ whole genome shotgun (WGS) entry which is preliminary data.</text>
</comment>
<name>I5BZ67_9BACT</name>
<comment type="similarity">
    <text evidence="1 2">Belongs to the fructosamine kinase family.</text>
</comment>
<evidence type="ECO:0000313" key="4">
    <source>
        <dbReference type="Proteomes" id="UP000005551"/>
    </source>
</evidence>
<gene>
    <name evidence="3" type="ORF">A3SI_14824</name>
</gene>
<dbReference type="InterPro" id="IPR016477">
    <property type="entry name" value="Fructo-/Ketosamine-3-kinase"/>
</dbReference>